<dbReference type="GO" id="GO:0000256">
    <property type="term" value="P:allantoin catabolic process"/>
    <property type="evidence" value="ECO:0007669"/>
    <property type="project" value="InterPro"/>
</dbReference>
<dbReference type="Proteomes" id="UP001219933">
    <property type="component" value="Chromosome 5"/>
</dbReference>
<dbReference type="InterPro" id="IPR015908">
    <property type="entry name" value="Allantoicase_dom"/>
</dbReference>
<dbReference type="PANTHER" id="PTHR12045">
    <property type="entry name" value="ALLANTOICASE"/>
    <property type="match status" value="1"/>
</dbReference>
<dbReference type="NCBIfam" id="TIGR02961">
    <property type="entry name" value="allantoicase"/>
    <property type="match status" value="1"/>
</dbReference>
<organism evidence="3 4">
    <name type="scientific">Malassezia cuniculi</name>
    <dbReference type="NCBI Taxonomy" id="948313"/>
    <lineage>
        <taxon>Eukaryota</taxon>
        <taxon>Fungi</taxon>
        <taxon>Dikarya</taxon>
        <taxon>Basidiomycota</taxon>
        <taxon>Ustilaginomycotina</taxon>
        <taxon>Malasseziomycetes</taxon>
        <taxon>Malasseziales</taxon>
        <taxon>Malasseziaceae</taxon>
        <taxon>Malassezia</taxon>
    </lineage>
</organism>
<dbReference type="Gene3D" id="2.60.120.260">
    <property type="entry name" value="Galactose-binding domain-like"/>
    <property type="match status" value="2"/>
</dbReference>
<evidence type="ECO:0000256" key="1">
    <source>
        <dbReference type="ARBA" id="ARBA00009242"/>
    </source>
</evidence>
<comment type="similarity">
    <text evidence="1">Belongs to the allantoicase family.</text>
</comment>
<evidence type="ECO:0000313" key="3">
    <source>
        <dbReference type="EMBL" id="WFD36572.1"/>
    </source>
</evidence>
<dbReference type="PANTHER" id="PTHR12045:SF3">
    <property type="entry name" value="INACTIVE ALLANTOICASE-RELATED"/>
    <property type="match status" value="1"/>
</dbReference>
<reference evidence="3" key="1">
    <citation type="submission" date="2023-03" db="EMBL/GenBank/DDBJ databases">
        <title>Mating type loci evolution in Malassezia.</title>
        <authorList>
            <person name="Coelho M.A."/>
        </authorList>
    </citation>
    <scope>NUCLEOTIDE SEQUENCE</scope>
    <source>
        <strain evidence="3">CBS 11721</strain>
    </source>
</reference>
<dbReference type="InterPro" id="IPR008979">
    <property type="entry name" value="Galactose-bd-like_sf"/>
</dbReference>
<dbReference type="PIRSF" id="PIRSF016516">
    <property type="entry name" value="Allantoicase"/>
    <property type="match status" value="1"/>
</dbReference>
<gene>
    <name evidence="3" type="primary">DAL2</name>
    <name evidence="3" type="ORF">MCUN1_003455</name>
</gene>
<protein>
    <submittedName>
        <fullName evidence="3">Allantoicase</fullName>
    </submittedName>
</protein>
<evidence type="ECO:0000259" key="2">
    <source>
        <dbReference type="Pfam" id="PF03561"/>
    </source>
</evidence>
<dbReference type="GO" id="GO:0004037">
    <property type="term" value="F:allantoicase activity"/>
    <property type="evidence" value="ECO:0007669"/>
    <property type="project" value="InterPro"/>
</dbReference>
<keyword evidence="4" id="KW-1185">Reference proteome</keyword>
<feature type="domain" description="Allantoicase" evidence="2">
    <location>
        <begin position="28"/>
        <end position="182"/>
    </location>
</feature>
<dbReference type="Pfam" id="PF03561">
    <property type="entry name" value="Allantoicase"/>
    <property type="match status" value="2"/>
</dbReference>
<accession>A0AAF0EXL7</accession>
<sequence>MSFESIEYDQLSSTLGVTSVELSSSALGGKVLGCSDEWFAEATNLIKPHPAESLKGQFGPNGALYDGWETRRHNPTYDWAMIRLGPSGGGRITGFDIDTTTFSGNEGPAAAVYGMDLANSSEVPGADDDRWELLLPKVPCGPFAHHVYAYSDPAGTQKKYTHILLHMIPDGGFSRFRVYGVVSPAPIGHGVSETAVPDHPELNTVDLVHVLNGGRVVFTNDQHFGIGPNILLPGRGVNMGDGWETKRSRTPNHYDWVVVKLAEPGVPDLVEIDTIHFLGNFPESFVLDGCNYQGEGNIPQDHDTLESPSWIPLTKRSKLGPGKQHYFSVLPDARKKVFTHVRLTIFPDGGIKRLRLIGRRAAALESAGITTPEQLADLPETPTPN</sequence>
<dbReference type="SUPFAM" id="SSF49785">
    <property type="entry name" value="Galactose-binding domain-like"/>
    <property type="match status" value="2"/>
</dbReference>
<feature type="domain" description="Allantoicase" evidence="2">
    <location>
        <begin position="213"/>
        <end position="360"/>
    </location>
</feature>
<dbReference type="AlphaFoldDB" id="A0AAF0EXL7"/>
<proteinExistence type="inferred from homology"/>
<evidence type="ECO:0000313" key="4">
    <source>
        <dbReference type="Proteomes" id="UP001219933"/>
    </source>
</evidence>
<dbReference type="EMBL" id="CP119881">
    <property type="protein sequence ID" value="WFD36572.1"/>
    <property type="molecule type" value="Genomic_DNA"/>
</dbReference>
<dbReference type="HAMAP" id="MF_00813">
    <property type="entry name" value="Allantoicase"/>
    <property type="match status" value="1"/>
</dbReference>
<name>A0AAF0EXL7_9BASI</name>
<dbReference type="InterPro" id="IPR005164">
    <property type="entry name" value="Allantoicase"/>
</dbReference>